<evidence type="ECO:0000256" key="1">
    <source>
        <dbReference type="ARBA" id="ARBA00000822"/>
    </source>
</evidence>
<dbReference type="GO" id="GO:0016787">
    <property type="term" value="F:hydrolase activity"/>
    <property type="evidence" value="ECO:0007669"/>
    <property type="project" value="UniProtKB-KW"/>
</dbReference>
<dbReference type="RefSeq" id="WP_202014089.1">
    <property type="nucleotide sequence ID" value="NZ_JAERRB010000011.1"/>
</dbReference>
<dbReference type="SUPFAM" id="SSF51445">
    <property type="entry name" value="(Trans)glycosidases"/>
    <property type="match status" value="1"/>
</dbReference>
<organism evidence="4 5">
    <name type="scientific">Chryseolinea lacunae</name>
    <dbReference type="NCBI Taxonomy" id="2801331"/>
    <lineage>
        <taxon>Bacteria</taxon>
        <taxon>Pseudomonadati</taxon>
        <taxon>Bacteroidota</taxon>
        <taxon>Cytophagia</taxon>
        <taxon>Cytophagales</taxon>
        <taxon>Fulvivirgaceae</taxon>
        <taxon>Chryseolinea</taxon>
    </lineage>
</organism>
<dbReference type="EC" id="3.2.1.14" evidence="2"/>
<evidence type="ECO:0000313" key="5">
    <source>
        <dbReference type="Proteomes" id="UP000613030"/>
    </source>
</evidence>
<evidence type="ECO:0000259" key="3">
    <source>
        <dbReference type="PROSITE" id="PS51910"/>
    </source>
</evidence>
<comment type="caution">
    <text evidence="4">The sequence shown here is derived from an EMBL/GenBank/DDBJ whole genome shotgun (WGS) entry which is preliminary data.</text>
</comment>
<protein>
    <recommendedName>
        <fullName evidence="2">chitinase</fullName>
        <ecNumber evidence="2">3.2.1.14</ecNumber>
    </recommendedName>
</protein>
<gene>
    <name evidence="4" type="ORF">JI741_24585</name>
</gene>
<dbReference type="InterPro" id="IPR011583">
    <property type="entry name" value="Chitinase_II/V-like_cat"/>
</dbReference>
<accession>A0ABS1KZ29</accession>
<evidence type="ECO:0000313" key="4">
    <source>
        <dbReference type="EMBL" id="MBL0744433.1"/>
    </source>
</evidence>
<evidence type="ECO:0000256" key="2">
    <source>
        <dbReference type="ARBA" id="ARBA00012729"/>
    </source>
</evidence>
<sequence length="447" mass="49525">MKRIQYIGICLMALVMGLSGCEDPIENPSFGPDEQPRIFGWSTVNKYFVDIKDSLVIDMKISPSAGATYKWFVNDVEVSSKRRFSYKFSDTETYRIKFEVDRNGVKNSRQGDAIVTKPFVAKTYNKKVVGFMTRDGSLETINLKNLTHLVISSAVVEEIGDQLVDTTFTTLNIPLIIKAAHNEGVYVLLDVTGRLVNMTGGGEYASYGFYNVIKDVDKRDKAIAAFLKFAKNNAFDGVNIYLNNASEDAGILKPAITLPFYQAVAAALPEGPNGKFFYTASAMGGWLTSELKPITQVEEIDWVNLHPFRYGAPEISEDAPYSGFVDLAATWESFGMPKEKIVNGIPAFGLHYIYPHDGTTVGWGNMWLYTSYDSYKSILARDAQAYTKNKLDVDDGIFYDGHPAAQKKSQYVLDQGLGGVMVWGIENDTQDQSKSLVKAVSTALGND</sequence>
<dbReference type="PANTHER" id="PTHR11177:SF317">
    <property type="entry name" value="CHITINASE 12-RELATED"/>
    <property type="match status" value="1"/>
</dbReference>
<keyword evidence="4" id="KW-0378">Hydrolase</keyword>
<dbReference type="PANTHER" id="PTHR11177">
    <property type="entry name" value="CHITINASE"/>
    <property type="match status" value="1"/>
</dbReference>
<dbReference type="SMART" id="SM00636">
    <property type="entry name" value="Glyco_18"/>
    <property type="match status" value="1"/>
</dbReference>
<name>A0ABS1KZ29_9BACT</name>
<dbReference type="Gene3D" id="3.20.20.80">
    <property type="entry name" value="Glycosidases"/>
    <property type="match status" value="1"/>
</dbReference>
<comment type="catalytic activity">
    <reaction evidence="1">
        <text>Random endo-hydrolysis of N-acetyl-beta-D-glucosaminide (1-&gt;4)-beta-linkages in chitin and chitodextrins.</text>
        <dbReference type="EC" id="3.2.1.14"/>
    </reaction>
</comment>
<dbReference type="InterPro" id="IPR017853">
    <property type="entry name" value="GH"/>
</dbReference>
<dbReference type="InterPro" id="IPR050314">
    <property type="entry name" value="Glycosyl_Hydrlase_18"/>
</dbReference>
<keyword evidence="5" id="KW-1185">Reference proteome</keyword>
<dbReference type="EMBL" id="JAERRB010000011">
    <property type="protein sequence ID" value="MBL0744433.1"/>
    <property type="molecule type" value="Genomic_DNA"/>
</dbReference>
<dbReference type="PROSITE" id="PS51910">
    <property type="entry name" value="GH18_2"/>
    <property type="match status" value="1"/>
</dbReference>
<proteinExistence type="predicted"/>
<dbReference type="InterPro" id="IPR001223">
    <property type="entry name" value="Glyco_hydro18_cat"/>
</dbReference>
<dbReference type="Proteomes" id="UP000613030">
    <property type="component" value="Unassembled WGS sequence"/>
</dbReference>
<reference evidence="4 5" key="1">
    <citation type="submission" date="2021-01" db="EMBL/GenBank/DDBJ databases">
        <title>Chryseolinea sp. Jin1 Genome sequencing and assembly.</title>
        <authorList>
            <person name="Kim I."/>
        </authorList>
    </citation>
    <scope>NUCLEOTIDE SEQUENCE [LARGE SCALE GENOMIC DNA]</scope>
    <source>
        <strain evidence="4 5">Jin1</strain>
    </source>
</reference>
<dbReference type="Pfam" id="PF00704">
    <property type="entry name" value="Glyco_hydro_18"/>
    <property type="match status" value="1"/>
</dbReference>
<feature type="domain" description="GH18" evidence="3">
    <location>
        <begin position="126"/>
        <end position="447"/>
    </location>
</feature>
<dbReference type="Gene3D" id="3.40.5.30">
    <property type="entry name" value="(Trans)glycosidases - domain 2"/>
    <property type="match status" value="1"/>
</dbReference>
<dbReference type="PROSITE" id="PS51257">
    <property type="entry name" value="PROKAR_LIPOPROTEIN"/>
    <property type="match status" value="1"/>
</dbReference>